<keyword evidence="14" id="KW-0812">Transmembrane</keyword>
<dbReference type="GO" id="GO:0005506">
    <property type="term" value="F:iron ion binding"/>
    <property type="evidence" value="ECO:0007669"/>
    <property type="project" value="InterPro"/>
</dbReference>
<keyword evidence="11" id="KW-0503">Monooxygenase</keyword>
<keyword evidence="9" id="KW-0560">Oxidoreductase</keyword>
<keyword evidence="6 13" id="KW-0479">Metal-binding</keyword>
<dbReference type="InterPro" id="IPR002401">
    <property type="entry name" value="Cyt_P450_E_grp-I"/>
</dbReference>
<dbReference type="InParanoid" id="A0A7F5R461"/>
<dbReference type="GO" id="GO:0004497">
    <property type="term" value="F:monooxygenase activity"/>
    <property type="evidence" value="ECO:0007669"/>
    <property type="project" value="UniProtKB-KW"/>
</dbReference>
<dbReference type="PRINTS" id="PR00463">
    <property type="entry name" value="EP450I"/>
</dbReference>
<dbReference type="FunFam" id="1.10.630.10:FF:000042">
    <property type="entry name" value="Cytochrome P450"/>
    <property type="match status" value="1"/>
</dbReference>
<evidence type="ECO:0000256" key="4">
    <source>
        <dbReference type="ARBA" id="ARBA00010617"/>
    </source>
</evidence>
<reference evidence="16" key="1">
    <citation type="submission" date="2025-08" db="UniProtKB">
        <authorList>
            <consortium name="RefSeq"/>
        </authorList>
    </citation>
    <scope>IDENTIFICATION</scope>
    <source>
        <tissue evidence="16">Entire body</tissue>
    </source>
</reference>
<accession>A0A7F5R461</accession>
<evidence type="ECO:0000313" key="16">
    <source>
        <dbReference type="RefSeq" id="XP_025830139.1"/>
    </source>
</evidence>
<keyword evidence="14" id="KW-1133">Transmembrane helix</keyword>
<dbReference type="InterPro" id="IPR036396">
    <property type="entry name" value="Cyt_P450_sf"/>
</dbReference>
<dbReference type="PRINTS" id="PR00385">
    <property type="entry name" value="P450"/>
</dbReference>
<feature type="transmembrane region" description="Helical" evidence="14">
    <location>
        <begin position="6"/>
        <end position="27"/>
    </location>
</feature>
<evidence type="ECO:0000256" key="11">
    <source>
        <dbReference type="ARBA" id="ARBA00023033"/>
    </source>
</evidence>
<name>A0A7F5R461_AGRPL</name>
<keyword evidence="12 14" id="KW-0472">Membrane</keyword>
<dbReference type="GeneID" id="108732499"/>
<evidence type="ECO:0000256" key="1">
    <source>
        <dbReference type="ARBA" id="ARBA00001971"/>
    </source>
</evidence>
<keyword evidence="5 13" id="KW-0349">Heme</keyword>
<evidence type="ECO:0000256" key="14">
    <source>
        <dbReference type="SAM" id="Phobius"/>
    </source>
</evidence>
<evidence type="ECO:0000313" key="15">
    <source>
        <dbReference type="Proteomes" id="UP000192223"/>
    </source>
</evidence>
<evidence type="ECO:0000256" key="2">
    <source>
        <dbReference type="ARBA" id="ARBA00004174"/>
    </source>
</evidence>
<evidence type="ECO:0000256" key="12">
    <source>
        <dbReference type="ARBA" id="ARBA00023136"/>
    </source>
</evidence>
<dbReference type="GO" id="GO:0020037">
    <property type="term" value="F:heme binding"/>
    <property type="evidence" value="ECO:0007669"/>
    <property type="project" value="InterPro"/>
</dbReference>
<evidence type="ECO:0000256" key="3">
    <source>
        <dbReference type="ARBA" id="ARBA00004406"/>
    </source>
</evidence>
<dbReference type="PANTHER" id="PTHR24292">
    <property type="entry name" value="CYTOCHROME P450"/>
    <property type="match status" value="1"/>
</dbReference>
<proteinExistence type="inferred from homology"/>
<protein>
    <submittedName>
        <fullName evidence="16">Probable cytochrome P450 6a23</fullName>
    </submittedName>
</protein>
<evidence type="ECO:0000256" key="10">
    <source>
        <dbReference type="ARBA" id="ARBA00023004"/>
    </source>
</evidence>
<dbReference type="Gene3D" id="1.10.630.10">
    <property type="entry name" value="Cytochrome P450"/>
    <property type="match status" value="1"/>
</dbReference>
<dbReference type="Proteomes" id="UP000192223">
    <property type="component" value="Unplaced"/>
</dbReference>
<dbReference type="KEGG" id="apln:108732499"/>
<evidence type="ECO:0000256" key="7">
    <source>
        <dbReference type="ARBA" id="ARBA00022824"/>
    </source>
</evidence>
<dbReference type="CDD" id="cd11056">
    <property type="entry name" value="CYP6-like"/>
    <property type="match status" value="1"/>
</dbReference>
<dbReference type="Pfam" id="PF00067">
    <property type="entry name" value="p450"/>
    <property type="match status" value="1"/>
</dbReference>
<keyword evidence="10 13" id="KW-0408">Iron</keyword>
<keyword evidence="8" id="KW-0492">Microsome</keyword>
<keyword evidence="7" id="KW-0256">Endoplasmic reticulum</keyword>
<dbReference type="InterPro" id="IPR001128">
    <property type="entry name" value="Cyt_P450"/>
</dbReference>
<comment type="subcellular location">
    <subcellularLocation>
        <location evidence="3">Endoplasmic reticulum membrane</location>
        <topology evidence="3">Peripheral membrane protein</topology>
    </subcellularLocation>
    <subcellularLocation>
        <location evidence="2">Microsome membrane</location>
        <topology evidence="2">Peripheral membrane protein</topology>
    </subcellularLocation>
</comment>
<comment type="similarity">
    <text evidence="4">Belongs to the cytochrome P450 family.</text>
</comment>
<comment type="cofactor">
    <cofactor evidence="1 13">
        <name>heme</name>
        <dbReference type="ChEBI" id="CHEBI:30413"/>
    </cofactor>
</comment>
<dbReference type="AlphaFoldDB" id="A0A7F5R461"/>
<dbReference type="InterPro" id="IPR050476">
    <property type="entry name" value="Insect_CytP450_Detox"/>
</dbReference>
<evidence type="ECO:0000256" key="6">
    <source>
        <dbReference type="ARBA" id="ARBA00022723"/>
    </source>
</evidence>
<evidence type="ECO:0000256" key="5">
    <source>
        <dbReference type="ARBA" id="ARBA00022617"/>
    </source>
</evidence>
<dbReference type="OrthoDB" id="2789670at2759"/>
<keyword evidence="15" id="KW-1185">Reference proteome</keyword>
<evidence type="ECO:0000256" key="13">
    <source>
        <dbReference type="PIRSR" id="PIRSR602401-1"/>
    </source>
</evidence>
<organism evidence="15 16">
    <name type="scientific">Agrilus planipennis</name>
    <name type="common">Emerald ash borer</name>
    <name type="synonym">Agrilus marcopoli</name>
    <dbReference type="NCBI Taxonomy" id="224129"/>
    <lineage>
        <taxon>Eukaryota</taxon>
        <taxon>Metazoa</taxon>
        <taxon>Ecdysozoa</taxon>
        <taxon>Arthropoda</taxon>
        <taxon>Hexapoda</taxon>
        <taxon>Insecta</taxon>
        <taxon>Pterygota</taxon>
        <taxon>Neoptera</taxon>
        <taxon>Endopterygota</taxon>
        <taxon>Coleoptera</taxon>
        <taxon>Polyphaga</taxon>
        <taxon>Elateriformia</taxon>
        <taxon>Buprestoidea</taxon>
        <taxon>Buprestidae</taxon>
        <taxon>Agrilinae</taxon>
        <taxon>Agrilus</taxon>
    </lineage>
</organism>
<evidence type="ECO:0000256" key="8">
    <source>
        <dbReference type="ARBA" id="ARBA00022848"/>
    </source>
</evidence>
<evidence type="ECO:0000256" key="9">
    <source>
        <dbReference type="ARBA" id="ARBA00023002"/>
    </source>
</evidence>
<sequence>MESLLLSVLMTILVPLGIGILLVYIIFKRRYTYWDNFDIAVKRPQFPYGSLGNPFNKTASGHVTVADAYNSFKRSNQKHGGIYVYFTPLYLPVDPVIIKNILIKDFNYFSDRAAYYNKKHDPLSFNLVTAGGQDWKDMRYKLTPLFTISKLKLICPLLQIHNERFVKKIDDYVRRMEPAEINDLTGCLTTDIIVSCSLGVECNSMEHPNTDFRKFGKRLFHFTPFRLLKATFTRGFPKLARYLGLVVFPKDVSDFFMNIVDEVFDYRTKNNAKYNDFFQSLMELQKNETNERVKKTNIATQALLLFTAGFETTSSTLTLAIYELGCNLEIQEKLRKEVSSVLEKHNGKLSYEALMEMEYLDRVTDETLRKYPSLPISIRKCIQDYRVEGTNLVIQKGVKVCISILGIHRDPEYYPDPEVFDPERFTEINKSKRPPCTYLPFLDGPRNCIGYCLQSRVSSESHES</sequence>
<gene>
    <name evidence="16" type="primary">LOC108732499</name>
</gene>
<dbReference type="GO" id="GO:0016705">
    <property type="term" value="F:oxidoreductase activity, acting on paired donors, with incorporation or reduction of molecular oxygen"/>
    <property type="evidence" value="ECO:0007669"/>
    <property type="project" value="InterPro"/>
</dbReference>
<dbReference type="PANTHER" id="PTHR24292:SF100">
    <property type="entry name" value="CYTOCHROME P450 6A16, ISOFORM B-RELATED"/>
    <property type="match status" value="1"/>
</dbReference>
<dbReference type="GO" id="GO:0005789">
    <property type="term" value="C:endoplasmic reticulum membrane"/>
    <property type="evidence" value="ECO:0007669"/>
    <property type="project" value="UniProtKB-SubCell"/>
</dbReference>
<feature type="binding site" description="axial binding residue" evidence="13">
    <location>
        <position position="448"/>
    </location>
    <ligand>
        <name>heme</name>
        <dbReference type="ChEBI" id="CHEBI:30413"/>
    </ligand>
    <ligandPart>
        <name>Fe</name>
        <dbReference type="ChEBI" id="CHEBI:18248"/>
    </ligandPart>
</feature>
<dbReference type="RefSeq" id="XP_025830139.1">
    <property type="nucleotide sequence ID" value="XM_025974354.1"/>
</dbReference>
<dbReference type="FunCoup" id="A0A7F5R461">
    <property type="interactions" value="281"/>
</dbReference>
<dbReference type="SUPFAM" id="SSF48264">
    <property type="entry name" value="Cytochrome P450"/>
    <property type="match status" value="1"/>
</dbReference>